<protein>
    <submittedName>
        <fullName evidence="2">Uncharacterized protein</fullName>
    </submittedName>
</protein>
<dbReference type="HOGENOM" id="CLU_622717_0_0_1"/>
<reference evidence="2 3" key="1">
    <citation type="submission" date="2014-04" db="EMBL/GenBank/DDBJ databases">
        <authorList>
            <consortium name="DOE Joint Genome Institute"/>
            <person name="Kuo A."/>
            <person name="Kohler A."/>
            <person name="Jargeat P."/>
            <person name="Nagy L.G."/>
            <person name="Floudas D."/>
            <person name="Copeland A."/>
            <person name="Barry K.W."/>
            <person name="Cichocki N."/>
            <person name="Veneault-Fourrey C."/>
            <person name="LaButti K."/>
            <person name="Lindquist E.A."/>
            <person name="Lipzen A."/>
            <person name="Lundell T."/>
            <person name="Morin E."/>
            <person name="Murat C."/>
            <person name="Sun H."/>
            <person name="Tunlid A."/>
            <person name="Henrissat B."/>
            <person name="Grigoriev I.V."/>
            <person name="Hibbett D.S."/>
            <person name="Martin F."/>
            <person name="Nordberg H.P."/>
            <person name="Cantor M.N."/>
            <person name="Hua S.X."/>
        </authorList>
    </citation>
    <scope>NUCLEOTIDE SEQUENCE [LARGE SCALE GENOMIC DNA]</scope>
    <source>
        <strain evidence="2 3">Ve08.2h10</strain>
    </source>
</reference>
<feature type="region of interest" description="Disordered" evidence="1">
    <location>
        <begin position="411"/>
        <end position="440"/>
    </location>
</feature>
<feature type="region of interest" description="Disordered" evidence="1">
    <location>
        <begin position="249"/>
        <end position="283"/>
    </location>
</feature>
<name>A0A0D0CV27_9AGAM</name>
<proteinExistence type="predicted"/>
<dbReference type="AlphaFoldDB" id="A0A0D0CV27"/>
<keyword evidence="3" id="KW-1185">Reference proteome</keyword>
<dbReference type="InParanoid" id="A0A0D0CV27"/>
<evidence type="ECO:0000313" key="2">
    <source>
        <dbReference type="EMBL" id="KIK79318.1"/>
    </source>
</evidence>
<accession>A0A0D0CV27</accession>
<dbReference type="Proteomes" id="UP000054538">
    <property type="component" value="Unassembled WGS sequence"/>
</dbReference>
<organism evidence="2 3">
    <name type="scientific">Paxillus rubicundulus Ve08.2h10</name>
    <dbReference type="NCBI Taxonomy" id="930991"/>
    <lineage>
        <taxon>Eukaryota</taxon>
        <taxon>Fungi</taxon>
        <taxon>Dikarya</taxon>
        <taxon>Basidiomycota</taxon>
        <taxon>Agaricomycotina</taxon>
        <taxon>Agaricomycetes</taxon>
        <taxon>Agaricomycetidae</taxon>
        <taxon>Boletales</taxon>
        <taxon>Paxilineae</taxon>
        <taxon>Paxillaceae</taxon>
        <taxon>Paxillus</taxon>
    </lineage>
</organism>
<evidence type="ECO:0000256" key="1">
    <source>
        <dbReference type="SAM" id="MobiDB-lite"/>
    </source>
</evidence>
<reference evidence="3" key="2">
    <citation type="submission" date="2015-01" db="EMBL/GenBank/DDBJ databases">
        <title>Evolutionary Origins and Diversification of the Mycorrhizal Mutualists.</title>
        <authorList>
            <consortium name="DOE Joint Genome Institute"/>
            <consortium name="Mycorrhizal Genomics Consortium"/>
            <person name="Kohler A."/>
            <person name="Kuo A."/>
            <person name="Nagy L.G."/>
            <person name="Floudas D."/>
            <person name="Copeland A."/>
            <person name="Barry K.W."/>
            <person name="Cichocki N."/>
            <person name="Veneault-Fourrey C."/>
            <person name="LaButti K."/>
            <person name="Lindquist E.A."/>
            <person name="Lipzen A."/>
            <person name="Lundell T."/>
            <person name="Morin E."/>
            <person name="Murat C."/>
            <person name="Riley R."/>
            <person name="Ohm R."/>
            <person name="Sun H."/>
            <person name="Tunlid A."/>
            <person name="Henrissat B."/>
            <person name="Grigoriev I.V."/>
            <person name="Hibbett D.S."/>
            <person name="Martin F."/>
        </authorList>
    </citation>
    <scope>NUCLEOTIDE SEQUENCE [LARGE SCALE GENOMIC DNA]</scope>
    <source>
        <strain evidence="3">Ve08.2h10</strain>
    </source>
</reference>
<dbReference type="EMBL" id="KN826312">
    <property type="protein sequence ID" value="KIK79318.1"/>
    <property type="molecule type" value="Genomic_DNA"/>
</dbReference>
<feature type="compositionally biased region" description="Polar residues" evidence="1">
    <location>
        <begin position="411"/>
        <end position="424"/>
    </location>
</feature>
<sequence>MADNMVRAIIDRYTGNGGMQLRPRAKVTPGAAKKEAFSGFRENTAASSSLPKSRNINCQTRSASRPLHQEKLIKIGTLTIATHGLTESTGKTGNLRMKKKPARSELETYLRVGLIVGADGEKDLEFNISWSMVDIDMRFQRLFPKPFEWLDACCGPLEFHWVLLNSDRQNYFVLTWPMITGKELGEVKGTPGRKFTLFSIAIAPRIPIPRSVYSNWDKAIQKALSNSAPSHMGHGDVAKTFTSADSEVDSALDHDSISDSEKDKGKGKSVMAPTNPELSESDDSEIQIIAGRATSSTILRPAVASTSNVFSITSTDFGNGQCRCSSVQHCPSRLYSSDLPPLPVASYFRGDESGIALPVIGTWAAVKPTATQAQVASKRHASTVFETKTSSPDRGIRMSQVHELGSSIDSEFPQATASGSSTAMLPNRRPSSLHPAHKPT</sequence>
<feature type="compositionally biased region" description="Basic and acidic residues" evidence="1">
    <location>
        <begin position="251"/>
        <end position="266"/>
    </location>
</feature>
<gene>
    <name evidence="2" type="ORF">PAXRUDRAFT_28442</name>
</gene>
<evidence type="ECO:0000313" key="3">
    <source>
        <dbReference type="Proteomes" id="UP000054538"/>
    </source>
</evidence>
<dbReference type="OrthoDB" id="2682934at2759"/>